<name>A0A9P7CA81_9FUNG</name>
<evidence type="ECO:0000256" key="1">
    <source>
        <dbReference type="SAM" id="MobiDB-lite"/>
    </source>
</evidence>
<sequence>MQRLQQPVTARRQVSFHGDARSELAARCDDATGQDDHADAQRGAFTDPRAKLVALAVDDGAADVHGDRRAIQAMVAGAHQRAKVGTGIDTAVADEALRTDADAFADQGVLQFAGKADAGAIADAQRATQQRVVADQAIAADRYRALQMGPVADAAAGTDAHSAPHGCAWRHLGAGINVGCQCRARIGQGGEVIPPHAGTSSACRAPARGRCTPRQGRASPRSHRPAVHTASRRRRQAPARRGDDGWR</sequence>
<dbReference type="EMBL" id="JAANIU010006171">
    <property type="protein sequence ID" value="KAG1543291.1"/>
    <property type="molecule type" value="Genomic_DNA"/>
</dbReference>
<gene>
    <name evidence="2" type="ORF">G6F50_014007</name>
</gene>
<feature type="region of interest" description="Disordered" evidence="1">
    <location>
        <begin position="197"/>
        <end position="247"/>
    </location>
</feature>
<reference evidence="2 3" key="1">
    <citation type="journal article" date="2020" name="Microb. Genom.">
        <title>Genetic diversity of clinical and environmental Mucorales isolates obtained from an investigation of mucormycosis cases among solid organ transplant recipients.</title>
        <authorList>
            <person name="Nguyen M.H."/>
            <person name="Kaul D."/>
            <person name="Muto C."/>
            <person name="Cheng S.J."/>
            <person name="Richter R.A."/>
            <person name="Bruno V.M."/>
            <person name="Liu G."/>
            <person name="Beyhan S."/>
            <person name="Sundermann A.J."/>
            <person name="Mounaud S."/>
            <person name="Pasculle A.W."/>
            <person name="Nierman W.C."/>
            <person name="Driscoll E."/>
            <person name="Cumbie R."/>
            <person name="Clancy C.J."/>
            <person name="Dupont C.L."/>
        </authorList>
    </citation>
    <scope>NUCLEOTIDE SEQUENCE [LARGE SCALE GENOMIC DNA]</scope>
    <source>
        <strain evidence="2 3">GL24</strain>
    </source>
</reference>
<organism evidence="2 3">
    <name type="scientific">Rhizopus delemar</name>
    <dbReference type="NCBI Taxonomy" id="936053"/>
    <lineage>
        <taxon>Eukaryota</taxon>
        <taxon>Fungi</taxon>
        <taxon>Fungi incertae sedis</taxon>
        <taxon>Mucoromycota</taxon>
        <taxon>Mucoromycotina</taxon>
        <taxon>Mucoromycetes</taxon>
        <taxon>Mucorales</taxon>
        <taxon>Mucorineae</taxon>
        <taxon>Rhizopodaceae</taxon>
        <taxon>Rhizopus</taxon>
    </lineage>
</organism>
<feature type="compositionally biased region" description="Basic residues" evidence="1">
    <location>
        <begin position="220"/>
        <end position="238"/>
    </location>
</feature>
<protein>
    <submittedName>
        <fullName evidence="2">Uncharacterized protein</fullName>
    </submittedName>
</protein>
<dbReference type="AlphaFoldDB" id="A0A9P7CA81"/>
<comment type="caution">
    <text evidence="2">The sequence shown here is derived from an EMBL/GenBank/DDBJ whole genome shotgun (WGS) entry which is preliminary data.</text>
</comment>
<dbReference type="Proteomes" id="UP000740926">
    <property type="component" value="Unassembled WGS sequence"/>
</dbReference>
<proteinExistence type="predicted"/>
<evidence type="ECO:0000313" key="3">
    <source>
        <dbReference type="Proteomes" id="UP000740926"/>
    </source>
</evidence>
<evidence type="ECO:0000313" key="2">
    <source>
        <dbReference type="EMBL" id="KAG1543291.1"/>
    </source>
</evidence>
<accession>A0A9P7CA81</accession>
<keyword evidence="3" id="KW-1185">Reference proteome</keyword>